<organism evidence="2 3">
    <name type="scientific">Parvularcula bermudensis (strain ATCC BAA-594 / HTCC2503 / KCTC 12087)</name>
    <dbReference type="NCBI Taxonomy" id="314260"/>
    <lineage>
        <taxon>Bacteria</taxon>
        <taxon>Pseudomonadati</taxon>
        <taxon>Pseudomonadota</taxon>
        <taxon>Alphaproteobacteria</taxon>
        <taxon>Parvularculales</taxon>
        <taxon>Parvularculaceae</taxon>
        <taxon>Parvularcula</taxon>
    </lineage>
</organism>
<keyword evidence="3" id="KW-1185">Reference proteome</keyword>
<dbReference type="GO" id="GO:0016790">
    <property type="term" value="F:thiolester hydrolase activity"/>
    <property type="evidence" value="ECO:0007669"/>
    <property type="project" value="UniProtKB-ARBA"/>
</dbReference>
<dbReference type="KEGG" id="pbr:PB2503_01407"/>
<dbReference type="Pfam" id="PF03061">
    <property type="entry name" value="4HBT"/>
    <property type="match status" value="1"/>
</dbReference>
<dbReference type="InterPro" id="IPR029069">
    <property type="entry name" value="HotDog_dom_sf"/>
</dbReference>
<sequence length="155" mass="16310">MGDWPGGMPPFLARVEGGEFEGWYTLVDAPNFAQFAGPFYFSFDEEDNAPVAAMALAAHHQNLGGTGHGGALMTFVDMAAFHTITPEVPDWKAVTVGVSCDFVGAGPIGGVLRCKGEILRAGGRSLFTRGLVTAAGAPVLNWSAHLMRMPTKGRG</sequence>
<dbReference type="STRING" id="314260.PB2503_01407"/>
<evidence type="ECO:0000313" key="3">
    <source>
        <dbReference type="Proteomes" id="UP000001302"/>
    </source>
</evidence>
<evidence type="ECO:0000259" key="1">
    <source>
        <dbReference type="Pfam" id="PF03061"/>
    </source>
</evidence>
<reference evidence="2 3" key="2">
    <citation type="journal article" date="2011" name="J. Bacteriol.">
        <title>Complete genome sequence of strain HTCC2503T of Parvularcula bermudensis, the type species of the order "Parvularculales" in the class Alphaproteobacteria.</title>
        <authorList>
            <person name="Oh H.M."/>
            <person name="Kang I."/>
            <person name="Vergin K.L."/>
            <person name="Kang D."/>
            <person name="Rhee K.H."/>
            <person name="Giovannoni S.J."/>
            <person name="Cho J.C."/>
        </authorList>
    </citation>
    <scope>NUCLEOTIDE SEQUENCE [LARGE SCALE GENOMIC DNA]</scope>
    <source>
        <strain evidence="3">ATCC BAA-594 / HTCC2503 / KCTC 12087</strain>
    </source>
</reference>
<feature type="domain" description="Thioesterase" evidence="1">
    <location>
        <begin position="64"/>
        <end position="134"/>
    </location>
</feature>
<dbReference type="AlphaFoldDB" id="E0TBI5"/>
<dbReference type="Proteomes" id="UP000001302">
    <property type="component" value="Chromosome"/>
</dbReference>
<dbReference type="EMBL" id="CP002156">
    <property type="protein sequence ID" value="ADM08360.1"/>
    <property type="molecule type" value="Genomic_DNA"/>
</dbReference>
<reference evidence="3" key="1">
    <citation type="submission" date="2010-08" db="EMBL/GenBank/DDBJ databases">
        <title>Genome sequence of Parvularcula bermudensis HTCC2503.</title>
        <authorList>
            <person name="Kang D.-M."/>
            <person name="Oh H.-M."/>
            <person name="Cho J.-C."/>
        </authorList>
    </citation>
    <scope>NUCLEOTIDE SEQUENCE [LARGE SCALE GENOMIC DNA]</scope>
    <source>
        <strain evidence="3">ATCC BAA-594 / HTCC2503 / KCTC 12087</strain>
    </source>
</reference>
<accession>E0TBI5</accession>
<dbReference type="HOGENOM" id="CLU_089876_8_3_5"/>
<name>E0TBI5_PARBH</name>
<gene>
    <name evidence="2" type="ordered locus">PB2503_01407</name>
</gene>
<dbReference type="SUPFAM" id="SSF54637">
    <property type="entry name" value="Thioesterase/thiol ester dehydrase-isomerase"/>
    <property type="match status" value="1"/>
</dbReference>
<evidence type="ECO:0000313" key="2">
    <source>
        <dbReference type="EMBL" id="ADM08360.1"/>
    </source>
</evidence>
<dbReference type="Gene3D" id="3.10.129.10">
    <property type="entry name" value="Hotdog Thioesterase"/>
    <property type="match status" value="1"/>
</dbReference>
<protein>
    <recommendedName>
        <fullName evidence="1">Thioesterase domain-containing protein</fullName>
    </recommendedName>
</protein>
<proteinExistence type="predicted"/>
<dbReference type="CDD" id="cd03443">
    <property type="entry name" value="PaaI_thioesterase"/>
    <property type="match status" value="1"/>
</dbReference>
<dbReference type="eggNOG" id="COG2050">
    <property type="taxonomic scope" value="Bacteria"/>
</dbReference>
<dbReference type="InterPro" id="IPR006683">
    <property type="entry name" value="Thioestr_dom"/>
</dbReference>